<reference evidence="8 9" key="1">
    <citation type="journal article" date="2019" name="BMC Genomics">
        <title>New insights from Opisthorchis felineus genome: update on genomics of the epidemiologically important liver flukes.</title>
        <authorList>
            <person name="Ershov N.I."/>
            <person name="Mordvinov V.A."/>
            <person name="Prokhortchouk E.B."/>
            <person name="Pakharukova M.Y."/>
            <person name="Gunbin K.V."/>
            <person name="Ustyantsev K."/>
            <person name="Genaev M.A."/>
            <person name="Blinov A.G."/>
            <person name="Mazur A."/>
            <person name="Boulygina E."/>
            <person name="Tsygankova S."/>
            <person name="Khrameeva E."/>
            <person name="Chekanov N."/>
            <person name="Fan G."/>
            <person name="Xiao A."/>
            <person name="Zhang H."/>
            <person name="Xu X."/>
            <person name="Yang H."/>
            <person name="Solovyev V."/>
            <person name="Lee S.M."/>
            <person name="Liu X."/>
            <person name="Afonnikov D.A."/>
            <person name="Skryabin K.G."/>
        </authorList>
    </citation>
    <scope>NUCLEOTIDE SEQUENCE [LARGE SCALE GENOMIC DNA]</scope>
    <source>
        <strain evidence="8">AK-0245</strain>
        <tissue evidence="8">Whole organism</tissue>
    </source>
</reference>
<feature type="chain" id="PRO_5020585713" description="E3 UFM1-protein ligase 1 homolog" evidence="5">
    <location>
        <begin position="31"/>
        <end position="876"/>
    </location>
</feature>
<name>A0A4S2LUE3_OPIFE</name>
<comment type="similarity">
    <text evidence="1">Belongs to the UFL1 family.</text>
</comment>
<dbReference type="GO" id="GO:0032434">
    <property type="term" value="P:regulation of proteasomal ubiquitin-dependent protein catabolic process"/>
    <property type="evidence" value="ECO:0007669"/>
    <property type="project" value="TreeGrafter"/>
</dbReference>
<keyword evidence="5" id="KW-0732">Signal</keyword>
<dbReference type="STRING" id="147828.A0A4S2LUE3"/>
<organism evidence="8 9">
    <name type="scientific">Opisthorchis felineus</name>
    <dbReference type="NCBI Taxonomy" id="147828"/>
    <lineage>
        <taxon>Eukaryota</taxon>
        <taxon>Metazoa</taxon>
        <taxon>Spiralia</taxon>
        <taxon>Lophotrochozoa</taxon>
        <taxon>Platyhelminthes</taxon>
        <taxon>Trematoda</taxon>
        <taxon>Digenea</taxon>
        <taxon>Opisthorchiida</taxon>
        <taxon>Opisthorchiata</taxon>
        <taxon>Opisthorchiidae</taxon>
        <taxon>Opisthorchis</taxon>
    </lineage>
</organism>
<dbReference type="GO" id="GO:1990592">
    <property type="term" value="P:protein K69-linked ufmylation"/>
    <property type="evidence" value="ECO:0007669"/>
    <property type="project" value="TreeGrafter"/>
</dbReference>
<evidence type="ECO:0000313" key="8">
    <source>
        <dbReference type="EMBL" id="TGZ67452.1"/>
    </source>
</evidence>
<evidence type="ECO:0000256" key="4">
    <source>
        <dbReference type="SAM" id="MobiDB-lite"/>
    </source>
</evidence>
<dbReference type="PANTHER" id="PTHR31057:SF0">
    <property type="entry name" value="E3 UFM1-PROTEIN LIGASE 1"/>
    <property type="match status" value="1"/>
</dbReference>
<dbReference type="Proteomes" id="UP000308267">
    <property type="component" value="Unassembled WGS sequence"/>
</dbReference>
<comment type="caution">
    <text evidence="8">The sequence shown here is derived from an EMBL/GenBank/DDBJ whole genome shotgun (WGS) entry which is preliminary data.</text>
</comment>
<feature type="compositionally biased region" description="Polar residues" evidence="4">
    <location>
        <begin position="623"/>
        <end position="657"/>
    </location>
</feature>
<dbReference type="InterPro" id="IPR018611">
    <property type="entry name" value="Ufl1"/>
</dbReference>
<keyword evidence="2" id="KW-0808">Transferase</keyword>
<gene>
    <name evidence="8" type="ORF">CRM22_004793</name>
</gene>
<evidence type="ECO:0000259" key="6">
    <source>
        <dbReference type="Pfam" id="PF09743"/>
    </source>
</evidence>
<dbReference type="Pfam" id="PF25870">
    <property type="entry name" value="WHD_UFL1_5th"/>
    <property type="match status" value="1"/>
</dbReference>
<feature type="domain" description="E3 UFM1-protein ligase 1-like" evidence="7">
    <location>
        <begin position="561"/>
        <end position="697"/>
    </location>
</feature>
<keyword evidence="3" id="KW-0833">Ubl conjugation pathway</keyword>
<accession>A0A4S2LUE3</accession>
<dbReference type="GO" id="GO:0034976">
    <property type="term" value="P:response to endoplasmic reticulum stress"/>
    <property type="evidence" value="ECO:0007669"/>
    <property type="project" value="TreeGrafter"/>
</dbReference>
<evidence type="ECO:0000256" key="1">
    <source>
        <dbReference type="ARBA" id="ARBA00010789"/>
    </source>
</evidence>
<dbReference type="InterPro" id="IPR056580">
    <property type="entry name" value="Ufl1_dom"/>
</dbReference>
<dbReference type="GO" id="GO:0061666">
    <property type="term" value="F:UFM1 ligase activity"/>
    <property type="evidence" value="ECO:0007669"/>
    <property type="project" value="InterPro"/>
</dbReference>
<protein>
    <recommendedName>
        <fullName evidence="10">E3 UFM1-protein ligase 1 homolog</fullName>
    </recommendedName>
</protein>
<dbReference type="InterPro" id="IPR056579">
    <property type="entry name" value="Ufl1_N"/>
</dbReference>
<evidence type="ECO:0000259" key="7">
    <source>
        <dbReference type="Pfam" id="PF23659"/>
    </source>
</evidence>
<feature type="signal peptide" evidence="5">
    <location>
        <begin position="1"/>
        <end position="30"/>
    </location>
</feature>
<sequence length="876" mass="96750">MLSTLNWSVYRVLNLMFLFLLSDLYRNSRHISNMATWAEVRELAAKLKTTQDKSSALCLSERTWVDIVKYLTSTNRLKLIFTTDGRSYLTREELQKEIREEVEAHNGRVTLMELASNLDVDPLIVEARLSEMIVADAQSKCADRLISIPGEVISESYVRQVAHEIQDRLEECGEITIGELATLFGLPTAFLVNILNEYQGLLFRVQKYGEKYITDTFMAKNRAMVRGYFTAIMRPVTLSSAASKLNVPENLLSGIVGSLIANGQLCGSLIAGRGTYVPSCYSRAEDSYVRAFYTQNGYVEWTYLKRLGAIDPASYLRSLLPNAVHLSGVTMGPMAIDHLKAVVEEAARDATWADLSHCLPAGLSVKDRIDLVTKHIRKLPLRTVEDGLFVVSEEFINGCMKHFNKLIHERADLAARENRQNLAASHSRNAVSELNVELSKRSHHMNKGGFGMGAREIKTKNVKKKYLPSKRRQGGGQLEADVDHDGYDMWTSSTESVFAKWISTDELNDVLTSALSSELPGEIVSGIVSCLLPQLERSFSNILDSIFVPNSDTARRRETIAQTQEVINNMLFAIQLMERGISGIDRPVLQVQLIRHLAKTHGACLVDRLCVHLAQTYGVQWPTPASNNKPDGQTDSTGAIQTNSPSPNSPDFVNPMSPDQRQQLVEMLRHSGAADAAQTSSALQNVIEKMRAIQQTASVGLTDYYLAVEALATDHAGINLPTLHARVDNKRKKEERSKANELALQVELQLQTALEALHKEADMRLAATASLAAVCLFAQVATGWPVTAPGKCVPDLVSWLSDFVSSRRSASNSSEATTSPALQALLNSTAIPDLVALTALISQHMHSGIDISLNTDLGTKFDQLVNVAKQCRKLIT</sequence>
<evidence type="ECO:0000256" key="2">
    <source>
        <dbReference type="ARBA" id="ARBA00022679"/>
    </source>
</evidence>
<feature type="region of interest" description="Disordered" evidence="4">
    <location>
        <begin position="621"/>
        <end position="657"/>
    </location>
</feature>
<dbReference type="Pfam" id="PF23659">
    <property type="entry name" value="UFL1"/>
    <property type="match status" value="1"/>
</dbReference>
<evidence type="ECO:0000313" key="9">
    <source>
        <dbReference type="Proteomes" id="UP000308267"/>
    </source>
</evidence>
<dbReference type="Pfam" id="PF09743">
    <property type="entry name" value="E3_UFM1_ligase"/>
    <property type="match status" value="1"/>
</dbReference>
<evidence type="ECO:0000256" key="5">
    <source>
        <dbReference type="SAM" id="SignalP"/>
    </source>
</evidence>
<dbReference type="EMBL" id="SJOL01006416">
    <property type="protein sequence ID" value="TGZ67452.1"/>
    <property type="molecule type" value="Genomic_DNA"/>
</dbReference>
<dbReference type="AlphaFoldDB" id="A0A4S2LUE3"/>
<dbReference type="OrthoDB" id="10258297at2759"/>
<feature type="domain" description="E3 UFM1-protein ligase 1-like N-terminal" evidence="6">
    <location>
        <begin position="39"/>
        <end position="316"/>
    </location>
</feature>
<dbReference type="GO" id="GO:0005789">
    <property type="term" value="C:endoplasmic reticulum membrane"/>
    <property type="evidence" value="ECO:0007669"/>
    <property type="project" value="TreeGrafter"/>
</dbReference>
<keyword evidence="9" id="KW-1185">Reference proteome</keyword>
<dbReference type="PANTHER" id="PTHR31057">
    <property type="entry name" value="E3 UFM1-PROTEIN LIGASE 1"/>
    <property type="match status" value="1"/>
</dbReference>
<evidence type="ECO:0008006" key="10">
    <source>
        <dbReference type="Google" id="ProtNLM"/>
    </source>
</evidence>
<proteinExistence type="inferred from homology"/>
<evidence type="ECO:0000256" key="3">
    <source>
        <dbReference type="ARBA" id="ARBA00022786"/>
    </source>
</evidence>